<feature type="transmembrane region" description="Helical" evidence="1">
    <location>
        <begin position="36"/>
        <end position="56"/>
    </location>
</feature>
<dbReference type="EMBL" id="ACLJ02000003">
    <property type="protein sequence ID" value="EFK53945.1"/>
    <property type="molecule type" value="Genomic_DNA"/>
</dbReference>
<feature type="transmembrane region" description="Helical" evidence="1">
    <location>
        <begin position="63"/>
        <end position="82"/>
    </location>
</feature>
<dbReference type="eggNOG" id="ENOG5030KZS">
    <property type="taxonomic scope" value="Bacteria"/>
</dbReference>
<feature type="transmembrane region" description="Helical" evidence="1">
    <location>
        <begin position="94"/>
        <end position="111"/>
    </location>
</feature>
<dbReference type="RefSeq" id="WP_005290122.1">
    <property type="nucleotide sequence ID" value="NZ_CM000961.1"/>
</dbReference>
<feature type="transmembrane region" description="Helical" evidence="1">
    <location>
        <begin position="12"/>
        <end position="30"/>
    </location>
</feature>
<evidence type="ECO:0000313" key="2">
    <source>
        <dbReference type="EMBL" id="EFK53945.1"/>
    </source>
</evidence>
<evidence type="ECO:0000313" key="3">
    <source>
        <dbReference type="Proteomes" id="UP000004208"/>
    </source>
</evidence>
<dbReference type="HOGENOM" id="CLU_138406_0_0_11"/>
<gene>
    <name evidence="2" type="ORF">HMPREF0291_11602</name>
</gene>
<comment type="caution">
    <text evidence="2">The sequence shown here is derived from an EMBL/GenBank/DDBJ whole genome shotgun (WGS) entry which is preliminary data.</text>
</comment>
<dbReference type="STRING" id="585529.HMPREF0291_11602"/>
<keyword evidence="1" id="KW-0812">Transmembrane</keyword>
<dbReference type="AlphaFoldDB" id="D7WCR4"/>
<dbReference type="OrthoDB" id="4427193at2"/>
<keyword evidence="1" id="KW-0472">Membrane</keyword>
<keyword evidence="3" id="KW-1185">Reference proteome</keyword>
<protein>
    <submittedName>
        <fullName evidence="2">Uncharacterized protein</fullName>
    </submittedName>
</protein>
<dbReference type="Proteomes" id="UP000004208">
    <property type="component" value="Unassembled WGS sequence"/>
</dbReference>
<name>D7WCR4_9CORY</name>
<organism evidence="2 3">
    <name type="scientific">Corynebacterium genitalium ATCC 33030</name>
    <dbReference type="NCBI Taxonomy" id="585529"/>
    <lineage>
        <taxon>Bacteria</taxon>
        <taxon>Bacillati</taxon>
        <taxon>Actinomycetota</taxon>
        <taxon>Actinomycetes</taxon>
        <taxon>Mycobacteriales</taxon>
        <taxon>Corynebacteriaceae</taxon>
        <taxon>Corynebacterium</taxon>
    </lineage>
</organism>
<keyword evidence="1" id="KW-1133">Transmembrane helix</keyword>
<sequence length="117" mass="12446">MVPVQLRVGGAFMALAVVLIILAIMAFISGDSVFTFTPSDLMLCVAALLFGSFGAFTREERGSLTRVIALALTSVLILASVVTPKTTTVFTTETYWLLLWAGMAIICALTLRRSAAA</sequence>
<evidence type="ECO:0000256" key="1">
    <source>
        <dbReference type="SAM" id="Phobius"/>
    </source>
</evidence>
<reference evidence="2" key="1">
    <citation type="submission" date="2010-06" db="EMBL/GenBank/DDBJ databases">
        <authorList>
            <person name="Muzny D."/>
            <person name="Qin X."/>
            <person name="Buhay C."/>
            <person name="Dugan-Rocha S."/>
            <person name="Ding Y."/>
            <person name="Chen G."/>
            <person name="Hawes A."/>
            <person name="Holder M."/>
            <person name="Jhangiani S."/>
            <person name="Johnson A."/>
            <person name="Khan Z."/>
            <person name="Li Z."/>
            <person name="Liu W."/>
            <person name="Liu X."/>
            <person name="Perez L."/>
            <person name="Shen H."/>
            <person name="Wang Q."/>
            <person name="Watt J."/>
            <person name="Xi L."/>
            <person name="Xin Y."/>
            <person name="Zhou J."/>
            <person name="Deng J."/>
            <person name="Jiang H."/>
            <person name="Liu Y."/>
            <person name="Qu J."/>
            <person name="Song X.-Z."/>
            <person name="Zhang L."/>
            <person name="Villasana D."/>
            <person name="Johnson A."/>
            <person name="Liu J."/>
            <person name="Liyanage D."/>
            <person name="Lorensuhewa L."/>
            <person name="Robinson T."/>
            <person name="Song A."/>
            <person name="Song B.-B."/>
            <person name="Dinh H."/>
            <person name="Thornton R."/>
            <person name="Coyle M."/>
            <person name="Francisco L."/>
            <person name="Jackson L."/>
            <person name="Javaid M."/>
            <person name="Korchina V."/>
            <person name="Kovar C."/>
            <person name="Mata R."/>
            <person name="Mathew T."/>
            <person name="Ngo R."/>
            <person name="Nguyen L."/>
            <person name="Nguyen N."/>
            <person name="Okwuonu G."/>
            <person name="Ongeri F."/>
            <person name="Pham C."/>
            <person name="Simmons D."/>
            <person name="Wilczek-Boney K."/>
            <person name="Hale W."/>
            <person name="Jakkamsetti A."/>
            <person name="Pham P."/>
            <person name="Ruth R."/>
            <person name="San Lucas F."/>
            <person name="Warren J."/>
            <person name="Zhang J."/>
            <person name="Zhao Z."/>
            <person name="Zhou C."/>
            <person name="Zhu D."/>
            <person name="Lee S."/>
            <person name="Bess C."/>
            <person name="Blankenburg K."/>
            <person name="Forbes L."/>
            <person name="Fu Q."/>
            <person name="Gubbala S."/>
            <person name="Hirani K."/>
            <person name="Jayaseelan J.C."/>
            <person name="Lara F."/>
            <person name="Munidasa M."/>
            <person name="Palculict T."/>
            <person name="Patil S."/>
            <person name="Pu L.-L."/>
            <person name="Saada N."/>
            <person name="Tang L."/>
            <person name="Weissenberger G."/>
            <person name="Zhu Y."/>
            <person name="Hemphill L."/>
            <person name="Shang Y."/>
            <person name="Youmans B."/>
            <person name="Ayvaz T."/>
            <person name="Ross M."/>
            <person name="Santibanez J."/>
            <person name="Aqrawi P."/>
            <person name="Gross S."/>
            <person name="Joshi V."/>
            <person name="Fowler G."/>
            <person name="Nazareth L."/>
            <person name="Reid J."/>
            <person name="Worley K."/>
            <person name="Petrosino J."/>
            <person name="Highlander S."/>
            <person name="Gibbs R."/>
        </authorList>
    </citation>
    <scope>NUCLEOTIDE SEQUENCE [LARGE SCALE GENOMIC DNA]</scope>
    <source>
        <strain evidence="2">ATCC 33030</strain>
    </source>
</reference>
<accession>D7WCR4</accession>
<proteinExistence type="predicted"/>